<dbReference type="Proteomes" id="UP000634529">
    <property type="component" value="Unassembled WGS sequence"/>
</dbReference>
<dbReference type="Gene3D" id="1.25.10.10">
    <property type="entry name" value="Leucine-rich Repeat Variant"/>
    <property type="match status" value="1"/>
</dbReference>
<protein>
    <submittedName>
        <fullName evidence="1">HEAT repeat domain-containing protein</fullName>
    </submittedName>
</protein>
<gene>
    <name evidence="1" type="ORF">IFO66_08920</name>
</gene>
<organism evidence="1 2">
    <name type="scientific">Paenibacillus arenosi</name>
    <dbReference type="NCBI Taxonomy" id="2774142"/>
    <lineage>
        <taxon>Bacteria</taxon>
        <taxon>Bacillati</taxon>
        <taxon>Bacillota</taxon>
        <taxon>Bacilli</taxon>
        <taxon>Bacillales</taxon>
        <taxon>Paenibacillaceae</taxon>
        <taxon>Paenibacillus</taxon>
    </lineage>
</organism>
<proteinExistence type="predicted"/>
<evidence type="ECO:0000313" key="2">
    <source>
        <dbReference type="Proteomes" id="UP000634529"/>
    </source>
</evidence>
<reference evidence="1 2" key="1">
    <citation type="submission" date="2020-09" db="EMBL/GenBank/DDBJ databases">
        <title>Paenibacillus sp. CAU 1523 isolated from sand of Haeundae Beach.</title>
        <authorList>
            <person name="Kim W."/>
        </authorList>
    </citation>
    <scope>NUCLEOTIDE SEQUENCE [LARGE SCALE GENOMIC DNA]</scope>
    <source>
        <strain evidence="1 2">CAU 1523</strain>
    </source>
</reference>
<dbReference type="InterPro" id="IPR011989">
    <property type="entry name" value="ARM-like"/>
</dbReference>
<dbReference type="EMBL" id="JACYTN010000004">
    <property type="protein sequence ID" value="MBD8498435.1"/>
    <property type="molecule type" value="Genomic_DNA"/>
</dbReference>
<comment type="caution">
    <text evidence="1">The sequence shown here is derived from an EMBL/GenBank/DDBJ whole genome shotgun (WGS) entry which is preliminary data.</text>
</comment>
<keyword evidence="2" id="KW-1185">Reference proteome</keyword>
<dbReference type="RefSeq" id="WP_192024818.1">
    <property type="nucleotide sequence ID" value="NZ_JACYTN010000004.1"/>
</dbReference>
<sequence length="614" mass="70220">MSTALLQELHQEVRRIYIAGSDLATGDFRLKRMLPQFEQLGERAPVFKKLAEGIAAVIAPESQETRTSAEKLQDLGLLLSSVLRTLGTTSVEGELRDTANLPHSLTTNLSFRKLAAVKEALTTTGSGRYEIVREAFEAKMFDDMRLLPHAIAALNDPYSELADLVEKKILPSYGPQIVPHLIATYDASGGRLHARKLHVIAVAGGADMNELVLEAAQSGSDEVKVSAIERLADYEQYEPVLLELSRERKKTVREATYYALAKRGSSPAITRLYEAFSGKDMDNALEAACKCDNADFTAMLVNGLELELKQASVVMEDKKKREALWSRIYNFLKALLYRQSDEIYTLLEDVITRYECYVQFGWTDLFDYAADYMEKCGTKSAMYKLYELERRDNRYLPQAFRCSHRLLSPSQLYDRYVEFVDVDVKPRSKKELEKYQKALVEAIESIVVTREYNTHSVPWMKSGSELWISSIVMIPAEQISDEWDDRWLDWFIERRAFDLVCAFARPGHAAAEEFLTGLLVKPLKQSYEFAEKMVRGLLRMKVDDHVRWEALMTLMETTRCDVIDVEVMEQLHQLPATYYERLVAVFPKHRHSSLELLEYVADRMKTDANLEEKA</sequence>
<dbReference type="SUPFAM" id="SSF48371">
    <property type="entry name" value="ARM repeat"/>
    <property type="match status" value="1"/>
</dbReference>
<evidence type="ECO:0000313" key="1">
    <source>
        <dbReference type="EMBL" id="MBD8498435.1"/>
    </source>
</evidence>
<accession>A0ABR9AWF6</accession>
<dbReference type="InterPro" id="IPR016024">
    <property type="entry name" value="ARM-type_fold"/>
</dbReference>
<name>A0ABR9AWF6_9BACL</name>